<evidence type="ECO:0000259" key="5">
    <source>
        <dbReference type="PROSITE" id="PS50995"/>
    </source>
</evidence>
<gene>
    <name evidence="6" type="ORF">HNQ80_000338</name>
</gene>
<feature type="domain" description="HTH marR-type" evidence="5">
    <location>
        <begin position="5"/>
        <end position="139"/>
    </location>
</feature>
<sequence>MSDNQPDLYEQFVRLEWLLRRYQLQNYRAYGPMADPHRGQGRVLALLKLKPEISQKELSAILDIRSQSLGELLTKLERSGYITRTPSEADRRVMNIRLTDAGMEAANQNEQQPDNEKLFGCLNEEEQTTLSEYLRRIIDELEQQFGDDELDFRRRGPHDLSPFGGGGFDPRVNMYGGRPPFGGKSYGQGPDRRGGWPDFGDGGYGEHPDRRRKPKDSDKE</sequence>
<dbReference type="RefSeq" id="WP_184307499.1">
    <property type="nucleotide sequence ID" value="NZ_JACHEN010000001.1"/>
</dbReference>
<dbReference type="Pfam" id="PF12802">
    <property type="entry name" value="MarR_2"/>
    <property type="match status" value="1"/>
</dbReference>
<keyword evidence="2 6" id="KW-0238">DNA-binding</keyword>
<keyword evidence="1" id="KW-0805">Transcription regulation</keyword>
<dbReference type="AlphaFoldDB" id="A0A841KVQ0"/>
<dbReference type="PRINTS" id="PR00598">
    <property type="entry name" value="HTHMARR"/>
</dbReference>
<evidence type="ECO:0000256" key="3">
    <source>
        <dbReference type="ARBA" id="ARBA00023163"/>
    </source>
</evidence>
<dbReference type="GO" id="GO:0003700">
    <property type="term" value="F:DNA-binding transcription factor activity"/>
    <property type="evidence" value="ECO:0007669"/>
    <property type="project" value="InterPro"/>
</dbReference>
<name>A0A841KVQ0_9FIRM</name>
<dbReference type="PROSITE" id="PS50995">
    <property type="entry name" value="HTH_MARR_2"/>
    <property type="match status" value="1"/>
</dbReference>
<dbReference type="EMBL" id="JACHEN010000001">
    <property type="protein sequence ID" value="MBB6214269.1"/>
    <property type="molecule type" value="Genomic_DNA"/>
</dbReference>
<dbReference type="SMART" id="SM00347">
    <property type="entry name" value="HTH_MARR"/>
    <property type="match status" value="1"/>
</dbReference>
<feature type="region of interest" description="Disordered" evidence="4">
    <location>
        <begin position="148"/>
        <end position="220"/>
    </location>
</feature>
<evidence type="ECO:0000256" key="2">
    <source>
        <dbReference type="ARBA" id="ARBA00023125"/>
    </source>
</evidence>
<evidence type="ECO:0000256" key="1">
    <source>
        <dbReference type="ARBA" id="ARBA00023015"/>
    </source>
</evidence>
<dbReference type="Gene3D" id="1.10.10.10">
    <property type="entry name" value="Winged helix-like DNA-binding domain superfamily/Winged helix DNA-binding domain"/>
    <property type="match status" value="1"/>
</dbReference>
<comment type="caution">
    <text evidence="6">The sequence shown here is derived from an EMBL/GenBank/DDBJ whole genome shotgun (WGS) entry which is preliminary data.</text>
</comment>
<organism evidence="6 7">
    <name type="scientific">Anaerosolibacter carboniphilus</name>
    <dbReference type="NCBI Taxonomy" id="1417629"/>
    <lineage>
        <taxon>Bacteria</taxon>
        <taxon>Bacillati</taxon>
        <taxon>Bacillota</taxon>
        <taxon>Clostridia</taxon>
        <taxon>Peptostreptococcales</taxon>
        <taxon>Thermotaleaceae</taxon>
        <taxon>Anaerosolibacter</taxon>
    </lineage>
</organism>
<dbReference type="InterPro" id="IPR036388">
    <property type="entry name" value="WH-like_DNA-bd_sf"/>
</dbReference>
<feature type="compositionally biased region" description="Basic and acidic residues" evidence="4">
    <location>
        <begin position="204"/>
        <end position="220"/>
    </location>
</feature>
<accession>A0A841KVQ0</accession>
<keyword evidence="7" id="KW-1185">Reference proteome</keyword>
<dbReference type="PANTHER" id="PTHR42756:SF1">
    <property type="entry name" value="TRANSCRIPTIONAL REPRESSOR OF EMRAB OPERON"/>
    <property type="match status" value="1"/>
</dbReference>
<keyword evidence="3" id="KW-0804">Transcription</keyword>
<dbReference type="PROSITE" id="PS01117">
    <property type="entry name" value="HTH_MARR_1"/>
    <property type="match status" value="1"/>
</dbReference>
<evidence type="ECO:0000256" key="4">
    <source>
        <dbReference type="SAM" id="MobiDB-lite"/>
    </source>
</evidence>
<dbReference type="Proteomes" id="UP000579281">
    <property type="component" value="Unassembled WGS sequence"/>
</dbReference>
<dbReference type="InterPro" id="IPR000835">
    <property type="entry name" value="HTH_MarR-typ"/>
</dbReference>
<proteinExistence type="predicted"/>
<dbReference type="SUPFAM" id="SSF46785">
    <property type="entry name" value="Winged helix' DNA-binding domain"/>
    <property type="match status" value="1"/>
</dbReference>
<dbReference type="GO" id="GO:0003677">
    <property type="term" value="F:DNA binding"/>
    <property type="evidence" value="ECO:0007669"/>
    <property type="project" value="UniProtKB-KW"/>
</dbReference>
<dbReference type="PANTHER" id="PTHR42756">
    <property type="entry name" value="TRANSCRIPTIONAL REGULATOR, MARR"/>
    <property type="match status" value="1"/>
</dbReference>
<protein>
    <submittedName>
        <fullName evidence="6">DNA-binding MarR family transcriptional regulator</fullName>
    </submittedName>
</protein>
<reference evidence="6 7" key="1">
    <citation type="submission" date="2020-08" db="EMBL/GenBank/DDBJ databases">
        <title>Genomic Encyclopedia of Type Strains, Phase IV (KMG-IV): sequencing the most valuable type-strain genomes for metagenomic binning, comparative biology and taxonomic classification.</title>
        <authorList>
            <person name="Goeker M."/>
        </authorList>
    </citation>
    <scope>NUCLEOTIDE SEQUENCE [LARGE SCALE GENOMIC DNA]</scope>
    <source>
        <strain evidence="6 7">DSM 103526</strain>
    </source>
</reference>
<dbReference type="InterPro" id="IPR036390">
    <property type="entry name" value="WH_DNA-bd_sf"/>
</dbReference>
<evidence type="ECO:0000313" key="6">
    <source>
        <dbReference type="EMBL" id="MBB6214269.1"/>
    </source>
</evidence>
<dbReference type="InterPro" id="IPR023187">
    <property type="entry name" value="Tscrpt_reg_MarR-type_CS"/>
</dbReference>
<evidence type="ECO:0000313" key="7">
    <source>
        <dbReference type="Proteomes" id="UP000579281"/>
    </source>
</evidence>